<dbReference type="RefSeq" id="WP_188928228.1">
    <property type="nucleotide sequence ID" value="NZ_BMJC01000001.1"/>
</dbReference>
<accession>A0A8J2XR13</accession>
<evidence type="ECO:0000313" key="1">
    <source>
        <dbReference type="EMBL" id="GGA85104.1"/>
    </source>
</evidence>
<evidence type="ECO:0008006" key="3">
    <source>
        <dbReference type="Google" id="ProtNLM"/>
    </source>
</evidence>
<dbReference type="Proteomes" id="UP000607559">
    <property type="component" value="Unassembled WGS sequence"/>
</dbReference>
<reference evidence="1" key="1">
    <citation type="journal article" date="2014" name="Int. J. Syst. Evol. Microbiol.">
        <title>Complete genome sequence of Corynebacterium casei LMG S-19264T (=DSM 44701T), isolated from a smear-ripened cheese.</title>
        <authorList>
            <consortium name="US DOE Joint Genome Institute (JGI-PGF)"/>
            <person name="Walter F."/>
            <person name="Albersmeier A."/>
            <person name="Kalinowski J."/>
            <person name="Ruckert C."/>
        </authorList>
    </citation>
    <scope>NUCLEOTIDE SEQUENCE</scope>
    <source>
        <strain evidence="1">CGMCC 1.15448</strain>
    </source>
</reference>
<dbReference type="EMBL" id="BMJC01000001">
    <property type="protein sequence ID" value="GGA85104.1"/>
    <property type="molecule type" value="Genomic_DNA"/>
</dbReference>
<organism evidence="1 2">
    <name type="scientific">Puia dinghuensis</name>
    <dbReference type="NCBI Taxonomy" id="1792502"/>
    <lineage>
        <taxon>Bacteria</taxon>
        <taxon>Pseudomonadati</taxon>
        <taxon>Bacteroidota</taxon>
        <taxon>Chitinophagia</taxon>
        <taxon>Chitinophagales</taxon>
        <taxon>Chitinophagaceae</taxon>
        <taxon>Puia</taxon>
    </lineage>
</organism>
<comment type="caution">
    <text evidence="1">The sequence shown here is derived from an EMBL/GenBank/DDBJ whole genome shotgun (WGS) entry which is preliminary data.</text>
</comment>
<sequence length="365" mass="42882">MNAETMILTRKVQLIIDSNDKAFIGEVYRTLYRWQYICFRAANYIFTHLFIQEQLKELFYLKDEVKVKLADCCKNPDGILTCSQLGTTYRVLNKHFKGDIPMNIISSLNMTLAKHFNNEKEGYLKGEKSVRNYKRDIPIPFQRRNITRLQLAENAKEYKFNLFKIPFHTYLGRDKFDKRLLFDRLLKGEVQLKNSSLQLCNGKIYLLAAFETRKEKHELDASIVAEAHLSIDYPIVVRIGKFQATIGSKEEFLYRRLAIQAARSRAQKDASYNRGQHGRRRKLKALEHFRDRERDYVQQRLHVYSRQLIDLCVKHRAASLILVGQTEKEAAAAGEEFVFRNWSYYALKEKIQYKANKAGIMLITE</sequence>
<keyword evidence="2" id="KW-1185">Reference proteome</keyword>
<proteinExistence type="predicted"/>
<protein>
    <recommendedName>
        <fullName evidence="3">Transposase</fullName>
    </recommendedName>
</protein>
<reference evidence="1" key="2">
    <citation type="submission" date="2020-09" db="EMBL/GenBank/DDBJ databases">
        <authorList>
            <person name="Sun Q."/>
            <person name="Zhou Y."/>
        </authorList>
    </citation>
    <scope>NUCLEOTIDE SEQUENCE</scope>
    <source>
        <strain evidence="1">CGMCC 1.15448</strain>
    </source>
</reference>
<dbReference type="AlphaFoldDB" id="A0A8J2XR13"/>
<gene>
    <name evidence="1" type="ORF">GCM10011511_05170</name>
</gene>
<name>A0A8J2XR13_9BACT</name>
<evidence type="ECO:0000313" key="2">
    <source>
        <dbReference type="Proteomes" id="UP000607559"/>
    </source>
</evidence>